<evidence type="ECO:0000313" key="2">
    <source>
        <dbReference type="Proteomes" id="UP000321577"/>
    </source>
</evidence>
<proteinExistence type="predicted"/>
<dbReference type="EMBL" id="BKAG01000012">
    <property type="protein sequence ID" value="GEP42762.1"/>
    <property type="molecule type" value="Genomic_DNA"/>
</dbReference>
<keyword evidence="2" id="KW-1185">Reference proteome</keyword>
<dbReference type="RefSeq" id="WP_170266713.1">
    <property type="nucleotide sequence ID" value="NZ_BKAG01000012.1"/>
</dbReference>
<accession>A0A512M7P5</accession>
<organism evidence="1 2">
    <name type="scientific">Brevifollis gellanilyticus</name>
    <dbReference type="NCBI Taxonomy" id="748831"/>
    <lineage>
        <taxon>Bacteria</taxon>
        <taxon>Pseudomonadati</taxon>
        <taxon>Verrucomicrobiota</taxon>
        <taxon>Verrucomicrobiia</taxon>
        <taxon>Verrucomicrobiales</taxon>
        <taxon>Verrucomicrobiaceae</taxon>
    </lineage>
</organism>
<gene>
    <name evidence="1" type="ORF">BGE01nite_20530</name>
</gene>
<dbReference type="InterPro" id="IPR010368">
    <property type="entry name" value="Com_YlbF"/>
</dbReference>
<protein>
    <recommendedName>
        <fullName evidence="3">YlbF family regulator</fullName>
    </recommendedName>
</protein>
<dbReference type="SUPFAM" id="SSF158622">
    <property type="entry name" value="YheA/YmcA-like"/>
    <property type="match status" value="1"/>
</dbReference>
<evidence type="ECO:0008006" key="3">
    <source>
        <dbReference type="Google" id="ProtNLM"/>
    </source>
</evidence>
<dbReference type="AlphaFoldDB" id="A0A512M7P5"/>
<dbReference type="Pfam" id="PF06133">
    <property type="entry name" value="Com_YlbF"/>
    <property type="match status" value="1"/>
</dbReference>
<sequence length="136" mass="14373">MSTALAPAISAQIEALCASIVADPEIQSARNAAETFLADEGGVSLYREVMTLGRSLEQRHRSGAELEPAEVNRFQDLQEKADQHEGIQSFMAAQDKLQNLANTLNTFIAKTLEKGSVPAAEEVMGSGCCGGGCGCK</sequence>
<reference evidence="1 2" key="1">
    <citation type="submission" date="2019-07" db="EMBL/GenBank/DDBJ databases">
        <title>Whole genome shotgun sequence of Brevifollis gellanilyticus NBRC 108608.</title>
        <authorList>
            <person name="Hosoyama A."/>
            <person name="Uohara A."/>
            <person name="Ohji S."/>
            <person name="Ichikawa N."/>
        </authorList>
    </citation>
    <scope>NUCLEOTIDE SEQUENCE [LARGE SCALE GENOMIC DNA]</scope>
    <source>
        <strain evidence="1 2">NBRC 108608</strain>
    </source>
</reference>
<dbReference type="InterPro" id="IPR023378">
    <property type="entry name" value="YheA/YmcA-like_dom_sf"/>
</dbReference>
<dbReference type="Gene3D" id="1.20.1500.10">
    <property type="entry name" value="YheA/YmcA-like"/>
    <property type="match status" value="1"/>
</dbReference>
<dbReference type="Proteomes" id="UP000321577">
    <property type="component" value="Unassembled WGS sequence"/>
</dbReference>
<evidence type="ECO:0000313" key="1">
    <source>
        <dbReference type="EMBL" id="GEP42762.1"/>
    </source>
</evidence>
<comment type="caution">
    <text evidence="1">The sequence shown here is derived from an EMBL/GenBank/DDBJ whole genome shotgun (WGS) entry which is preliminary data.</text>
</comment>
<name>A0A512M7P5_9BACT</name>